<dbReference type="CDD" id="cd01949">
    <property type="entry name" value="GGDEF"/>
    <property type="match status" value="1"/>
</dbReference>
<dbReference type="SMART" id="SM00267">
    <property type="entry name" value="GGDEF"/>
    <property type="match status" value="1"/>
</dbReference>
<feature type="transmembrane region" description="Helical" evidence="8">
    <location>
        <begin position="12"/>
        <end position="35"/>
    </location>
</feature>
<dbReference type="Proteomes" id="UP000772591">
    <property type="component" value="Unassembled WGS sequence"/>
</dbReference>
<name>A0ABS3ABG5_9PSED</name>
<evidence type="ECO:0000256" key="8">
    <source>
        <dbReference type="SAM" id="Phobius"/>
    </source>
</evidence>
<dbReference type="InterPro" id="IPR000160">
    <property type="entry name" value="GGDEF_dom"/>
</dbReference>
<keyword evidence="3" id="KW-1003">Cell membrane</keyword>
<dbReference type="InterPro" id="IPR029787">
    <property type="entry name" value="Nucleotide_cyclase"/>
</dbReference>
<dbReference type="NCBIfam" id="TIGR00254">
    <property type="entry name" value="GGDEF"/>
    <property type="match status" value="1"/>
</dbReference>
<feature type="transmembrane region" description="Helical" evidence="8">
    <location>
        <begin position="295"/>
        <end position="313"/>
    </location>
</feature>
<dbReference type="PANTHER" id="PTHR45138">
    <property type="entry name" value="REGULATORY COMPONENTS OF SENSORY TRANSDUCTION SYSTEM"/>
    <property type="match status" value="1"/>
</dbReference>
<dbReference type="RefSeq" id="WP_045058796.1">
    <property type="nucleotide sequence ID" value="NZ_JADEVO010000003.1"/>
</dbReference>
<evidence type="ECO:0000256" key="4">
    <source>
        <dbReference type="ARBA" id="ARBA00022692"/>
    </source>
</evidence>
<sequence length="499" mass="56745">MPLRSPLYSQRSLVFTLIALLGAGFLATSLLSYYASRASIRDSIVNTELPLTSDTVYSEIQKDLVRPILISSMMSRDTFMRDWVVDGEQNPEQMTRYLNEVMTHYGAYTAFFVSNASLTYYHAKGVLKQIKVTEPRDAWYFRVRDMAEPYEINVDPDLANKDNLTFFINYKVYDYNNRFIGAAGVGLTVDAVIKLIDRYQQRYQRSVYFVDTFGRLVLTGAEGGPQGAHIGQTLSELDSMKSLVSQLPKPNSGSYEYSVQGEGHFLNVRFIPELNWYLFVEKREDGALSEIRHSLYLNLLICLLVTLIVLALLNRVIKRYQRRIHAQATLDSLTDLPNRRGFDLLAAQAMHEAQREPKPLTALLLDLDHFKALNDTYGHLAGDQVLIGFARDLESCLRHSDIVCRWGGEEFIVLLKDTDGETGQMIAEKIRRHVEQQDYAYNGHSLKLTVSIGLTTLQPDDTLHTLLSRADHAMYRAKQTGRNRTCVLSHSSSPHTVHE</sequence>
<dbReference type="InterPro" id="IPR043128">
    <property type="entry name" value="Rev_trsase/Diguanyl_cyclase"/>
</dbReference>
<keyword evidence="5 8" id="KW-1133">Transmembrane helix</keyword>
<dbReference type="SUPFAM" id="SSF55073">
    <property type="entry name" value="Nucleotide cyclase"/>
    <property type="match status" value="1"/>
</dbReference>
<evidence type="ECO:0000256" key="6">
    <source>
        <dbReference type="ARBA" id="ARBA00023136"/>
    </source>
</evidence>
<keyword evidence="4 8" id="KW-0812">Transmembrane</keyword>
<dbReference type="Gene3D" id="3.30.450.20">
    <property type="entry name" value="PAS domain"/>
    <property type="match status" value="1"/>
</dbReference>
<dbReference type="PROSITE" id="PS50887">
    <property type="entry name" value="GGDEF"/>
    <property type="match status" value="1"/>
</dbReference>
<gene>
    <name evidence="10" type="ORF">IMW75_03135</name>
</gene>
<evidence type="ECO:0000256" key="2">
    <source>
        <dbReference type="ARBA" id="ARBA00012528"/>
    </source>
</evidence>
<dbReference type="EC" id="2.7.7.65" evidence="2"/>
<comment type="subcellular location">
    <subcellularLocation>
        <location evidence="1">Cell membrane</location>
        <topology evidence="1">Multi-pass membrane protein</topology>
    </subcellularLocation>
</comment>
<evidence type="ECO:0000313" key="10">
    <source>
        <dbReference type="EMBL" id="MBN3964282.1"/>
    </source>
</evidence>
<dbReference type="Gene3D" id="3.30.70.270">
    <property type="match status" value="1"/>
</dbReference>
<dbReference type="PANTHER" id="PTHR45138:SF9">
    <property type="entry name" value="DIGUANYLATE CYCLASE DGCM-RELATED"/>
    <property type="match status" value="1"/>
</dbReference>
<accession>A0ABS3ABG5</accession>
<comment type="caution">
    <text evidence="10">The sequence shown here is derived from an EMBL/GenBank/DDBJ whole genome shotgun (WGS) entry which is preliminary data.</text>
</comment>
<evidence type="ECO:0000256" key="7">
    <source>
        <dbReference type="ARBA" id="ARBA00034247"/>
    </source>
</evidence>
<keyword evidence="11" id="KW-1185">Reference proteome</keyword>
<comment type="catalytic activity">
    <reaction evidence="7">
        <text>2 GTP = 3',3'-c-di-GMP + 2 diphosphate</text>
        <dbReference type="Rhea" id="RHEA:24898"/>
        <dbReference type="ChEBI" id="CHEBI:33019"/>
        <dbReference type="ChEBI" id="CHEBI:37565"/>
        <dbReference type="ChEBI" id="CHEBI:58805"/>
        <dbReference type="EC" id="2.7.7.65"/>
    </reaction>
</comment>
<dbReference type="InterPro" id="IPR033479">
    <property type="entry name" value="dCache_1"/>
</dbReference>
<dbReference type="CDD" id="cd18773">
    <property type="entry name" value="PDC1_HK_sensor"/>
    <property type="match status" value="1"/>
</dbReference>
<feature type="domain" description="GGDEF" evidence="9">
    <location>
        <begin position="358"/>
        <end position="490"/>
    </location>
</feature>
<protein>
    <recommendedName>
        <fullName evidence="2">diguanylate cyclase</fullName>
        <ecNumber evidence="2">2.7.7.65</ecNumber>
    </recommendedName>
</protein>
<dbReference type="InterPro" id="IPR050469">
    <property type="entry name" value="Diguanylate_Cyclase"/>
</dbReference>
<dbReference type="EMBL" id="JADEVO010000003">
    <property type="protein sequence ID" value="MBN3964282.1"/>
    <property type="molecule type" value="Genomic_DNA"/>
</dbReference>
<dbReference type="Pfam" id="PF02743">
    <property type="entry name" value="dCache_1"/>
    <property type="match status" value="1"/>
</dbReference>
<evidence type="ECO:0000313" key="11">
    <source>
        <dbReference type="Proteomes" id="UP000772591"/>
    </source>
</evidence>
<dbReference type="Pfam" id="PF00990">
    <property type="entry name" value="GGDEF"/>
    <property type="match status" value="1"/>
</dbReference>
<evidence type="ECO:0000256" key="1">
    <source>
        <dbReference type="ARBA" id="ARBA00004651"/>
    </source>
</evidence>
<evidence type="ECO:0000256" key="5">
    <source>
        <dbReference type="ARBA" id="ARBA00022989"/>
    </source>
</evidence>
<organism evidence="10 11">
    <name type="scientific">Pseudomonas gregormendelii</name>
    <dbReference type="NCBI Taxonomy" id="1628277"/>
    <lineage>
        <taxon>Bacteria</taxon>
        <taxon>Pseudomonadati</taxon>
        <taxon>Pseudomonadota</taxon>
        <taxon>Gammaproteobacteria</taxon>
        <taxon>Pseudomonadales</taxon>
        <taxon>Pseudomonadaceae</taxon>
        <taxon>Pseudomonas</taxon>
    </lineage>
</organism>
<reference evidence="10 11" key="1">
    <citation type="journal article" date="2021" name="Int. J. Syst. Evol. Microbiol.">
        <title>Pseudomonas piscium sp. nov., Pseudomonas pisciculturae sp. nov., Pseudomonas mucoides sp. nov. and Pseudomonas neuropathica sp. nov. isolated from rainbow trout.</title>
        <authorList>
            <person name="Duman M."/>
            <person name="Mulet M."/>
            <person name="Altun S."/>
            <person name="Saticioglu I.B."/>
            <person name="Gomila M."/>
            <person name="Lalucat J."/>
            <person name="Garcia-Valdes E."/>
        </authorList>
    </citation>
    <scope>NUCLEOTIDE SEQUENCE [LARGE SCALE GENOMIC DNA]</scope>
    <source>
        <strain evidence="10 11">LMG 28632</strain>
    </source>
</reference>
<evidence type="ECO:0000256" key="3">
    <source>
        <dbReference type="ARBA" id="ARBA00022475"/>
    </source>
</evidence>
<evidence type="ECO:0000259" key="9">
    <source>
        <dbReference type="PROSITE" id="PS50887"/>
    </source>
</evidence>
<proteinExistence type="predicted"/>
<keyword evidence="6 8" id="KW-0472">Membrane</keyword>